<evidence type="ECO:0000313" key="3">
    <source>
        <dbReference type="Proteomes" id="UP000250275"/>
    </source>
</evidence>
<evidence type="ECO:0000256" key="1">
    <source>
        <dbReference type="SAM" id="MobiDB-lite"/>
    </source>
</evidence>
<dbReference type="AlphaFoldDB" id="A0A310S9S4"/>
<dbReference type="EMBL" id="KQ762788">
    <property type="protein sequence ID" value="OAD55517.1"/>
    <property type="molecule type" value="Genomic_DNA"/>
</dbReference>
<feature type="compositionally biased region" description="Low complexity" evidence="1">
    <location>
        <begin position="81"/>
        <end position="94"/>
    </location>
</feature>
<accession>A0A310S9S4</accession>
<keyword evidence="3" id="KW-1185">Reference proteome</keyword>
<name>A0A310S9S4_9HYME</name>
<protein>
    <submittedName>
        <fullName evidence="2">Icarapin-like</fullName>
    </submittedName>
</protein>
<proteinExistence type="predicted"/>
<feature type="region of interest" description="Disordered" evidence="1">
    <location>
        <begin position="81"/>
        <end position="125"/>
    </location>
</feature>
<gene>
    <name evidence="2" type="ORF">WN48_04771</name>
</gene>
<sequence>MQRFPLENPLNLNFSKNDANWTSETKVINGNIVTTNETIYAGNNNYSTLVMRIRIIEVEPENDTNPVAENDGGFEVVTLPTVTESTSETNTATTNKKKNTSPTRSVETVEEFDNEISKDQNPLTA</sequence>
<reference evidence="2 3" key="1">
    <citation type="submission" date="2015-07" db="EMBL/GenBank/DDBJ databases">
        <title>The genome of Eufriesea mexicana.</title>
        <authorList>
            <person name="Pan H."/>
            <person name="Kapheim K."/>
        </authorList>
    </citation>
    <scope>NUCLEOTIDE SEQUENCE [LARGE SCALE GENOMIC DNA]</scope>
    <source>
        <strain evidence="2">0111107269</strain>
        <tissue evidence="2">Whole body</tissue>
    </source>
</reference>
<dbReference type="Proteomes" id="UP000250275">
    <property type="component" value="Unassembled WGS sequence"/>
</dbReference>
<evidence type="ECO:0000313" key="2">
    <source>
        <dbReference type="EMBL" id="OAD55517.1"/>
    </source>
</evidence>
<organism evidence="2 3">
    <name type="scientific">Eufriesea mexicana</name>
    <dbReference type="NCBI Taxonomy" id="516756"/>
    <lineage>
        <taxon>Eukaryota</taxon>
        <taxon>Metazoa</taxon>
        <taxon>Ecdysozoa</taxon>
        <taxon>Arthropoda</taxon>
        <taxon>Hexapoda</taxon>
        <taxon>Insecta</taxon>
        <taxon>Pterygota</taxon>
        <taxon>Neoptera</taxon>
        <taxon>Endopterygota</taxon>
        <taxon>Hymenoptera</taxon>
        <taxon>Apocrita</taxon>
        <taxon>Aculeata</taxon>
        <taxon>Apoidea</taxon>
        <taxon>Anthophila</taxon>
        <taxon>Apidae</taxon>
        <taxon>Eufriesea</taxon>
    </lineage>
</organism>
<dbReference type="OrthoDB" id="6346805at2759"/>